<evidence type="ECO:0000313" key="3">
    <source>
        <dbReference type="EMBL" id="CAB5219073.1"/>
    </source>
</evidence>
<name>A0A6J7WV09_9CAUD</name>
<reference evidence="3" key="1">
    <citation type="submission" date="2020-05" db="EMBL/GenBank/DDBJ databases">
        <authorList>
            <person name="Chiriac C."/>
            <person name="Salcher M."/>
            <person name="Ghai R."/>
            <person name="Kavagutti S V."/>
        </authorList>
    </citation>
    <scope>NUCLEOTIDE SEQUENCE</scope>
</reference>
<dbReference type="EMBL" id="LR796152">
    <property type="protein sequence ID" value="CAB4122001.1"/>
    <property type="molecule type" value="Genomic_DNA"/>
</dbReference>
<gene>
    <name evidence="3" type="ORF">UFOVP220_30</name>
    <name evidence="1" type="ORF">UFOVP26_58</name>
    <name evidence="2" type="ORF">UFOVP44_39</name>
</gene>
<organism evidence="3">
    <name type="scientific">uncultured Caudovirales phage</name>
    <dbReference type="NCBI Taxonomy" id="2100421"/>
    <lineage>
        <taxon>Viruses</taxon>
        <taxon>Duplodnaviria</taxon>
        <taxon>Heunggongvirae</taxon>
        <taxon>Uroviricota</taxon>
        <taxon>Caudoviricetes</taxon>
        <taxon>Peduoviridae</taxon>
        <taxon>Maltschvirus</taxon>
        <taxon>Maltschvirus maltsch</taxon>
    </lineage>
</organism>
<dbReference type="EMBL" id="LR796176">
    <property type="protein sequence ID" value="CAB4123709.1"/>
    <property type="molecule type" value="Genomic_DNA"/>
</dbReference>
<accession>A0A6J7WV09</accession>
<evidence type="ECO:0000313" key="1">
    <source>
        <dbReference type="EMBL" id="CAB4122001.1"/>
    </source>
</evidence>
<protein>
    <submittedName>
        <fullName evidence="3">Uncharacterized protein</fullName>
    </submittedName>
</protein>
<evidence type="ECO:0000313" key="2">
    <source>
        <dbReference type="EMBL" id="CAB4123709.1"/>
    </source>
</evidence>
<sequence>MEQQVAEESKLIQDPKLIEAIKKLFENWAKHNEFILNWNEETLSYSDKHTQGAYMAFFVGFEWGLVS</sequence>
<proteinExistence type="predicted"/>
<dbReference type="EMBL" id="LR798268">
    <property type="protein sequence ID" value="CAB5219073.1"/>
    <property type="molecule type" value="Genomic_DNA"/>
</dbReference>